<gene>
    <name evidence="6" type="ORF">ENM30_00935</name>
    <name evidence="5" type="ORF">ENT82_06110</name>
    <name evidence="4" type="ORF">ENU43_05475</name>
</gene>
<name>A0A7C4E1P3_CALS0</name>
<dbReference type="InterPro" id="IPR029479">
    <property type="entry name" value="Nitroreductase"/>
</dbReference>
<dbReference type="CDD" id="cd02062">
    <property type="entry name" value="Nitro_FMN_reductase"/>
    <property type="match status" value="1"/>
</dbReference>
<evidence type="ECO:0000313" key="5">
    <source>
        <dbReference type="EMBL" id="HGN90680.1"/>
    </source>
</evidence>
<dbReference type="EMBL" id="DRXG01000013">
    <property type="protein sequence ID" value="HHN51857.1"/>
    <property type="molecule type" value="Genomic_DNA"/>
</dbReference>
<comment type="similarity">
    <text evidence="1">Belongs to the nitroreductase family.</text>
</comment>
<comment type="caution">
    <text evidence="5">The sequence shown here is derived from an EMBL/GenBank/DDBJ whole genome shotgun (WGS) entry which is preliminary data.</text>
</comment>
<keyword evidence="2" id="KW-0560">Oxidoreductase</keyword>
<dbReference type="GO" id="GO:0016491">
    <property type="term" value="F:oxidoreductase activity"/>
    <property type="evidence" value="ECO:0007669"/>
    <property type="project" value="UniProtKB-KW"/>
</dbReference>
<dbReference type="SUPFAM" id="SSF55469">
    <property type="entry name" value="FMN-dependent nitroreductase-like"/>
    <property type="match status" value="1"/>
</dbReference>
<dbReference type="InterPro" id="IPR000415">
    <property type="entry name" value="Nitroreductase-like"/>
</dbReference>
<dbReference type="Pfam" id="PF00881">
    <property type="entry name" value="Nitroreductase"/>
    <property type="match status" value="1"/>
</dbReference>
<accession>A0A7C4E1P3</accession>
<evidence type="ECO:0000256" key="2">
    <source>
        <dbReference type="ARBA" id="ARBA00023002"/>
    </source>
</evidence>
<proteinExistence type="inferred from homology"/>
<dbReference type="PANTHER" id="PTHR43673">
    <property type="entry name" value="NAD(P)H NITROREDUCTASE YDGI-RELATED"/>
    <property type="match status" value="1"/>
</dbReference>
<evidence type="ECO:0000313" key="6">
    <source>
        <dbReference type="EMBL" id="HHN51857.1"/>
    </source>
</evidence>
<organism evidence="5">
    <name type="scientific">Caldiarchaeum subterraneum</name>
    <dbReference type="NCBI Taxonomy" id="311458"/>
    <lineage>
        <taxon>Archaea</taxon>
        <taxon>Nitrososphaerota</taxon>
        <taxon>Candidatus Caldarchaeales</taxon>
        <taxon>Candidatus Caldarchaeaceae</taxon>
        <taxon>Candidatus Caldarchaeum</taxon>
    </lineage>
</organism>
<protein>
    <submittedName>
        <fullName evidence="5">Nitroreductase</fullName>
    </submittedName>
</protein>
<evidence type="ECO:0000256" key="1">
    <source>
        <dbReference type="ARBA" id="ARBA00007118"/>
    </source>
</evidence>
<evidence type="ECO:0000259" key="3">
    <source>
        <dbReference type="Pfam" id="PF00881"/>
    </source>
</evidence>
<reference evidence="5" key="1">
    <citation type="journal article" date="2020" name="mSystems">
        <title>Genome- and Community-Level Interaction Insights into Carbon Utilization and Element Cycling Functions of Hydrothermarchaeota in Hydrothermal Sediment.</title>
        <authorList>
            <person name="Zhou Z."/>
            <person name="Liu Y."/>
            <person name="Xu W."/>
            <person name="Pan J."/>
            <person name="Luo Z.H."/>
            <person name="Li M."/>
        </authorList>
    </citation>
    <scope>NUCLEOTIDE SEQUENCE [LARGE SCALE GENOMIC DNA]</scope>
    <source>
        <strain evidence="6">SpSt-1073</strain>
        <strain evidence="5">SpSt-613</strain>
        <strain evidence="4">SpSt-669</strain>
    </source>
</reference>
<dbReference type="PANTHER" id="PTHR43673:SF10">
    <property type="entry name" value="NADH DEHYDROGENASE_NAD(P)H NITROREDUCTASE XCC3605-RELATED"/>
    <property type="match status" value="1"/>
</dbReference>
<dbReference type="EMBL" id="DTCM01000071">
    <property type="protein sequence ID" value="HGL41094.1"/>
    <property type="molecule type" value="Genomic_DNA"/>
</dbReference>
<dbReference type="Gene3D" id="3.40.109.10">
    <property type="entry name" value="NADH Oxidase"/>
    <property type="match status" value="1"/>
</dbReference>
<evidence type="ECO:0000313" key="4">
    <source>
        <dbReference type="EMBL" id="HGL41094.1"/>
    </source>
</evidence>
<feature type="domain" description="Nitroreductase" evidence="3">
    <location>
        <begin position="7"/>
        <end position="78"/>
    </location>
</feature>
<dbReference type="AlphaFoldDB" id="A0A7C4E1P3"/>
<sequence length="169" mass="19037">MDVFEAIKTRLEIREFADKPVPREVVKEILEAARLSPSGLNSQHWRFILVEGADELKQLAEMSTSGKWVENAALAVIVLTSPKYPWHLFDAGRVATHMQLAAWNRSVGSRVYTGYDEKAMRGKYGVPQEYHIACVIGFGYPKHKIIGRKNRQPIEALAFSGKMGNPLKL</sequence>
<dbReference type="EMBL" id="DTAD01000065">
    <property type="protein sequence ID" value="HGN90680.1"/>
    <property type="molecule type" value="Genomic_DNA"/>
</dbReference>